<comment type="caution">
    <text evidence="2">The sequence shown here is derived from an EMBL/GenBank/DDBJ whole genome shotgun (WGS) entry which is preliminary data.</text>
</comment>
<reference evidence="2" key="1">
    <citation type="submission" date="2023-03" db="EMBL/GenBank/DDBJ databases">
        <title>Massive genome expansion in bonnet fungi (Mycena s.s.) driven by repeated elements and novel gene families across ecological guilds.</title>
        <authorList>
            <consortium name="Lawrence Berkeley National Laboratory"/>
            <person name="Harder C.B."/>
            <person name="Miyauchi S."/>
            <person name="Viragh M."/>
            <person name="Kuo A."/>
            <person name="Thoen E."/>
            <person name="Andreopoulos B."/>
            <person name="Lu D."/>
            <person name="Skrede I."/>
            <person name="Drula E."/>
            <person name="Henrissat B."/>
            <person name="Morin E."/>
            <person name="Kohler A."/>
            <person name="Barry K."/>
            <person name="LaButti K."/>
            <person name="Morin E."/>
            <person name="Salamov A."/>
            <person name="Lipzen A."/>
            <person name="Mereny Z."/>
            <person name="Hegedus B."/>
            <person name="Baldrian P."/>
            <person name="Stursova M."/>
            <person name="Weitz H."/>
            <person name="Taylor A."/>
            <person name="Grigoriev I.V."/>
            <person name="Nagy L.G."/>
            <person name="Martin F."/>
            <person name="Kauserud H."/>
        </authorList>
    </citation>
    <scope>NUCLEOTIDE SEQUENCE</scope>
    <source>
        <strain evidence="2">9144</strain>
    </source>
</reference>
<protein>
    <submittedName>
        <fullName evidence="2">Uncharacterized protein</fullName>
    </submittedName>
</protein>
<feature type="compositionally biased region" description="Basic and acidic residues" evidence="1">
    <location>
        <begin position="165"/>
        <end position="176"/>
    </location>
</feature>
<accession>A0AAD6V803</accession>
<dbReference type="EMBL" id="JARJCW010000056">
    <property type="protein sequence ID" value="KAJ7202084.1"/>
    <property type="molecule type" value="Genomic_DNA"/>
</dbReference>
<gene>
    <name evidence="2" type="ORF">GGX14DRAFT_399658</name>
</gene>
<organism evidence="2 3">
    <name type="scientific">Mycena pura</name>
    <dbReference type="NCBI Taxonomy" id="153505"/>
    <lineage>
        <taxon>Eukaryota</taxon>
        <taxon>Fungi</taxon>
        <taxon>Dikarya</taxon>
        <taxon>Basidiomycota</taxon>
        <taxon>Agaricomycotina</taxon>
        <taxon>Agaricomycetes</taxon>
        <taxon>Agaricomycetidae</taxon>
        <taxon>Agaricales</taxon>
        <taxon>Marasmiineae</taxon>
        <taxon>Mycenaceae</taxon>
        <taxon>Mycena</taxon>
    </lineage>
</organism>
<sequence>MRQGDSADAEYQEKAPAKQRRKAAGMDIPTRSPLPDRSTRVKNPGAPDMPAEYRSSGEVKQDKARKAAIIQELAELEVMRLAKLAQLELDEEEEDEESTIINNVADLQMMDTEQFALNGGQVDDEAAFFIDNLQMSDEPHDAESIQKFRDYVKLSQAEFEAEKAVPDAQLEVDKGPSAEPELEASAQPPKKKTKGHARSAIEAAKEEIRKGKEKEGRSGNKELERLKRIQAKFPTGLDPNWRQTSSVNKELKKGVTGSSVASQNSSKAAEDSALGGLTDADSAGVGPAKSKSTVQAIVNAKLERNQNRVNEDVTILSSDDDDDAPAPTQRALRIQDARKKAGERPKPRPLVRAPAGPSMLEHQSTVVVIPNSNSDPIPSEIAAYWDGAFIPTLLNVLGCSLEPWLIKPRDIDSAFIAVYPEVKYDIKTTGNPLMKKARDRLNNGRSWVGSHAIAIVTRHFQGEPYIDLPASKREAAIAKYAAYALTPQGPMLFAKPAPENDPNALPTGFCQSTFVIDLLSAFLKKTAHSRKDYGRPVGAMCLIAAALERAFGMYTTGQLAEEAPQFSQDNVGGVVEEYLDNIKRFSDRKWTAILQLCGVPSKAAETPAAAGPSLQAHRRILYTPSSPAAGSDDD</sequence>
<keyword evidence="3" id="KW-1185">Reference proteome</keyword>
<dbReference type="Proteomes" id="UP001219525">
    <property type="component" value="Unassembled WGS sequence"/>
</dbReference>
<dbReference type="AlphaFoldDB" id="A0AAD6V803"/>
<evidence type="ECO:0000256" key="1">
    <source>
        <dbReference type="SAM" id="MobiDB-lite"/>
    </source>
</evidence>
<name>A0AAD6V803_9AGAR</name>
<feature type="compositionally biased region" description="Basic and acidic residues" evidence="1">
    <location>
        <begin position="203"/>
        <end position="227"/>
    </location>
</feature>
<feature type="region of interest" description="Disordered" evidence="1">
    <location>
        <begin position="1"/>
        <end position="62"/>
    </location>
</feature>
<feature type="region of interest" description="Disordered" evidence="1">
    <location>
        <begin position="336"/>
        <end position="356"/>
    </location>
</feature>
<evidence type="ECO:0000313" key="3">
    <source>
        <dbReference type="Proteomes" id="UP001219525"/>
    </source>
</evidence>
<feature type="compositionally biased region" description="Basic and acidic residues" evidence="1">
    <location>
        <begin position="336"/>
        <end position="346"/>
    </location>
</feature>
<proteinExistence type="predicted"/>
<evidence type="ECO:0000313" key="2">
    <source>
        <dbReference type="EMBL" id="KAJ7202084.1"/>
    </source>
</evidence>
<feature type="region of interest" description="Disordered" evidence="1">
    <location>
        <begin position="165"/>
        <end position="267"/>
    </location>
</feature>
<feature type="compositionally biased region" description="Polar residues" evidence="1">
    <location>
        <begin position="256"/>
        <end position="267"/>
    </location>
</feature>